<keyword evidence="10" id="KW-1185">Reference proteome</keyword>
<keyword evidence="2 6" id="KW-0489">Methyltransferase</keyword>
<reference evidence="9 10" key="1">
    <citation type="submission" date="2024-02" db="EMBL/GenBank/DDBJ databases">
        <authorList>
            <person name="Daric V."/>
            <person name="Darras S."/>
        </authorList>
    </citation>
    <scope>NUCLEOTIDE SEQUENCE [LARGE SCALE GENOMIC DNA]</scope>
</reference>
<dbReference type="EMBL" id="CAWYQH010000102">
    <property type="protein sequence ID" value="CAK8686620.1"/>
    <property type="molecule type" value="Genomic_DNA"/>
</dbReference>
<keyword evidence="4 6" id="KW-0949">S-adenosyl-L-methionine</keyword>
<evidence type="ECO:0000256" key="4">
    <source>
        <dbReference type="ARBA" id="ARBA00022691"/>
    </source>
</evidence>
<feature type="region of interest" description="Disordered" evidence="7">
    <location>
        <begin position="1"/>
        <end position="22"/>
    </location>
</feature>
<evidence type="ECO:0000256" key="5">
    <source>
        <dbReference type="ARBA" id="ARBA00023242"/>
    </source>
</evidence>
<evidence type="ECO:0000256" key="3">
    <source>
        <dbReference type="ARBA" id="ARBA00022679"/>
    </source>
</evidence>
<dbReference type="InterPro" id="IPR044430">
    <property type="entry name" value="SETD6_SET"/>
</dbReference>
<dbReference type="CDD" id="cd19178">
    <property type="entry name" value="SET_SETD6"/>
    <property type="match status" value="1"/>
</dbReference>
<dbReference type="Gene3D" id="3.90.1420.10">
    <property type="entry name" value="Rubisco LSMT, substrate-binding domain"/>
    <property type="match status" value="1"/>
</dbReference>
<dbReference type="Pfam" id="PF00856">
    <property type="entry name" value="SET"/>
    <property type="match status" value="1"/>
</dbReference>
<accession>A0ABP0G4X8</accession>
<dbReference type="InterPro" id="IPR050600">
    <property type="entry name" value="SETD3_SETD6_MTase"/>
</dbReference>
<dbReference type="InterPro" id="IPR046341">
    <property type="entry name" value="SET_dom_sf"/>
</dbReference>
<evidence type="ECO:0000256" key="7">
    <source>
        <dbReference type="SAM" id="MobiDB-lite"/>
    </source>
</evidence>
<gene>
    <name evidence="9" type="ORF">CVLEPA_LOCUS18553</name>
</gene>
<comment type="subcellular location">
    <subcellularLocation>
        <location evidence="1 6">Nucleus</location>
    </subcellularLocation>
</comment>
<evidence type="ECO:0000313" key="10">
    <source>
        <dbReference type="Proteomes" id="UP001642483"/>
    </source>
</evidence>
<dbReference type="SUPFAM" id="SSF82199">
    <property type="entry name" value="SET domain"/>
    <property type="match status" value="1"/>
</dbReference>
<protein>
    <recommendedName>
        <fullName evidence="6">N-lysine methyltransferase</fullName>
        <ecNumber evidence="6">2.1.1.-</ecNumber>
    </recommendedName>
</protein>
<keyword evidence="3 6" id="KW-0808">Transferase</keyword>
<keyword evidence="5 6" id="KW-0539">Nucleus</keyword>
<dbReference type="Proteomes" id="UP001642483">
    <property type="component" value="Unassembled WGS sequence"/>
</dbReference>
<dbReference type="PANTHER" id="PTHR13271">
    <property type="entry name" value="UNCHARACTERIZED PUTATIVE METHYLTRANSFERASE"/>
    <property type="match status" value="1"/>
</dbReference>
<comment type="caution">
    <text evidence="9">The sequence shown here is derived from an EMBL/GenBank/DDBJ whole genome shotgun (WGS) entry which is preliminary data.</text>
</comment>
<evidence type="ECO:0000259" key="8">
    <source>
        <dbReference type="PROSITE" id="PS50280"/>
    </source>
</evidence>
<feature type="domain" description="SET" evidence="8">
    <location>
        <begin position="47"/>
        <end position="267"/>
    </location>
</feature>
<dbReference type="PIRSF" id="PIRSF011771">
    <property type="entry name" value="RMS1_SET"/>
    <property type="match status" value="1"/>
</dbReference>
<dbReference type="InterPro" id="IPR011383">
    <property type="entry name" value="N-lys_methylase_SETD6"/>
</dbReference>
<evidence type="ECO:0000256" key="1">
    <source>
        <dbReference type="ARBA" id="ARBA00004123"/>
    </source>
</evidence>
<dbReference type="EC" id="2.1.1.-" evidence="6"/>
<sequence>MESNGEADAKRPKHGVLVTDRNTEQNDNKILPQFMEWMNKEQLIISDKVLMTKTGSCARYGLLAKDDIKKEEVLFSVPRTSLLWEENCSISTHLASLQQNLNGSGWVKLILALMFEYKNPSSRWRPYMNFVPPTTCVDQPMFWSKIQKDSLLKGTGLSKAVDQDLLSIETEFNEIALPFIKEHTWLGFNEKIHNLDLYKHMVAFVMAYSFTEPQEDGNTSPPVMVPLADVLNHIAKNNAQLEFEETCLSMIAVKDIKCGEEIFNTYGQLSNNQLLHMYGFVEKFPNNIYDTVEVPLSTIYSVIRRETNSWPCFEEKVKWLADERNLDSCYPLAVGLSGILSYAEFKLLFKILPMEETQFMDYKENDDEWDTDDSDENSDQDENEFDVLSFSRIPKLLNLKERRLLENVAQHLLNSYHSTMLEKDTGSRESRAHTLVSGQCKILETLIINLSCTDKS</sequence>
<evidence type="ECO:0000256" key="2">
    <source>
        <dbReference type="ARBA" id="ARBA00022603"/>
    </source>
</evidence>
<name>A0ABP0G4X8_CLALP</name>
<dbReference type="InterPro" id="IPR001214">
    <property type="entry name" value="SET_dom"/>
</dbReference>
<comment type="function">
    <text evidence="6">Protein-lysine N-methyltransferase.</text>
</comment>
<dbReference type="InterPro" id="IPR036464">
    <property type="entry name" value="Rubisco_LSMT_subst-bd_sf"/>
</dbReference>
<evidence type="ECO:0000313" key="9">
    <source>
        <dbReference type="EMBL" id="CAK8686620.1"/>
    </source>
</evidence>
<dbReference type="Gene3D" id="3.90.1410.10">
    <property type="entry name" value="set domain protein methyltransferase, domain 1"/>
    <property type="match status" value="1"/>
</dbReference>
<evidence type="ECO:0000256" key="6">
    <source>
        <dbReference type="PIRNR" id="PIRNR011771"/>
    </source>
</evidence>
<dbReference type="PANTHER" id="PTHR13271:SF34">
    <property type="entry name" value="N-LYSINE METHYLTRANSFERASE SETD6"/>
    <property type="match status" value="1"/>
</dbReference>
<proteinExistence type="inferred from homology"/>
<dbReference type="PROSITE" id="PS50280">
    <property type="entry name" value="SET"/>
    <property type="match status" value="1"/>
</dbReference>
<comment type="similarity">
    <text evidence="6">Belongs to the class V-like SAM-binding methyltransferase superfamily. Histone-lysine methyltransferase family. SETD6 subfamily.</text>
</comment>
<organism evidence="9 10">
    <name type="scientific">Clavelina lepadiformis</name>
    <name type="common">Light-bulb sea squirt</name>
    <name type="synonym">Ascidia lepadiformis</name>
    <dbReference type="NCBI Taxonomy" id="159417"/>
    <lineage>
        <taxon>Eukaryota</taxon>
        <taxon>Metazoa</taxon>
        <taxon>Chordata</taxon>
        <taxon>Tunicata</taxon>
        <taxon>Ascidiacea</taxon>
        <taxon>Aplousobranchia</taxon>
        <taxon>Clavelinidae</taxon>
        <taxon>Clavelina</taxon>
    </lineage>
</organism>